<dbReference type="SUPFAM" id="SSF48264">
    <property type="entry name" value="Cytochrome P450"/>
    <property type="match status" value="1"/>
</dbReference>
<evidence type="ECO:0000256" key="7">
    <source>
        <dbReference type="ARBA" id="ARBA00043906"/>
    </source>
</evidence>
<dbReference type="Gene3D" id="1.10.630.10">
    <property type="entry name" value="Cytochrome P450"/>
    <property type="match status" value="1"/>
</dbReference>
<dbReference type="InterPro" id="IPR017972">
    <property type="entry name" value="Cyt_P450_CS"/>
</dbReference>
<comment type="similarity">
    <text evidence="1 8">Belongs to the cytochrome P450 family.</text>
</comment>
<dbReference type="PROSITE" id="PS00086">
    <property type="entry name" value="CYTOCHROME_P450"/>
    <property type="match status" value="1"/>
</dbReference>
<evidence type="ECO:0000256" key="5">
    <source>
        <dbReference type="ARBA" id="ARBA00023004"/>
    </source>
</evidence>
<accession>A0ABM1B5T2</accession>
<name>A0ABM1B5T2_LIMPO</name>
<evidence type="ECO:0000256" key="4">
    <source>
        <dbReference type="ARBA" id="ARBA00023002"/>
    </source>
</evidence>
<evidence type="ECO:0000256" key="3">
    <source>
        <dbReference type="ARBA" id="ARBA00022723"/>
    </source>
</evidence>
<keyword evidence="2 8" id="KW-0349">Heme</keyword>
<keyword evidence="10" id="KW-0812">Transmembrane</keyword>
<keyword evidence="3 8" id="KW-0479">Metal-binding</keyword>
<evidence type="ECO:0000256" key="8">
    <source>
        <dbReference type="RuleBase" id="RU000461"/>
    </source>
</evidence>
<dbReference type="InterPro" id="IPR050705">
    <property type="entry name" value="Cytochrome_P450_3A"/>
</dbReference>
<evidence type="ECO:0000313" key="11">
    <source>
        <dbReference type="Proteomes" id="UP000694941"/>
    </source>
</evidence>
<dbReference type="PANTHER" id="PTHR24302:SF15">
    <property type="entry name" value="FATTY-ACID PEROXYGENASE"/>
    <property type="match status" value="1"/>
</dbReference>
<keyword evidence="5 8" id="KW-0408">Iron</keyword>
<keyword evidence="4 8" id="KW-0560">Oxidoreductase</keyword>
<keyword evidence="6 8" id="KW-0503">Monooxygenase</keyword>
<evidence type="ECO:0000256" key="10">
    <source>
        <dbReference type="SAM" id="Phobius"/>
    </source>
</evidence>
<comment type="function">
    <text evidence="7">Cytochromes P450 are a group of heme-thiolate monooxygenases. They oxidize a variety of structurally unrelated compounds, including steroids, fatty acids, and xenobiotics.</text>
</comment>
<keyword evidence="11" id="KW-1185">Reference proteome</keyword>
<dbReference type="PRINTS" id="PR00385">
    <property type="entry name" value="P450"/>
</dbReference>
<keyword evidence="10" id="KW-1133">Transmembrane helix</keyword>
<feature type="transmembrane region" description="Helical" evidence="10">
    <location>
        <begin position="222"/>
        <end position="240"/>
    </location>
</feature>
<organism evidence="11 12">
    <name type="scientific">Limulus polyphemus</name>
    <name type="common">Atlantic horseshoe crab</name>
    <dbReference type="NCBI Taxonomy" id="6850"/>
    <lineage>
        <taxon>Eukaryota</taxon>
        <taxon>Metazoa</taxon>
        <taxon>Ecdysozoa</taxon>
        <taxon>Arthropoda</taxon>
        <taxon>Chelicerata</taxon>
        <taxon>Merostomata</taxon>
        <taxon>Xiphosura</taxon>
        <taxon>Limulidae</taxon>
        <taxon>Limulus</taxon>
    </lineage>
</organism>
<reference evidence="12" key="1">
    <citation type="submission" date="2025-08" db="UniProtKB">
        <authorList>
            <consortium name="RefSeq"/>
        </authorList>
    </citation>
    <scope>IDENTIFICATION</scope>
    <source>
        <tissue evidence="12">Muscle</tissue>
    </source>
</reference>
<dbReference type="Proteomes" id="UP000694941">
    <property type="component" value="Unplaced"/>
</dbReference>
<dbReference type="PRINTS" id="PR00463">
    <property type="entry name" value="EP450I"/>
</dbReference>
<evidence type="ECO:0000256" key="9">
    <source>
        <dbReference type="SAM" id="MobiDB-lite"/>
    </source>
</evidence>
<dbReference type="InterPro" id="IPR036396">
    <property type="entry name" value="Cyt_P450_sf"/>
</dbReference>
<dbReference type="InterPro" id="IPR001128">
    <property type="entry name" value="Cyt_P450"/>
</dbReference>
<dbReference type="PANTHER" id="PTHR24302">
    <property type="entry name" value="CYTOCHROME P450 FAMILY 3"/>
    <property type="match status" value="1"/>
</dbReference>
<evidence type="ECO:0000256" key="1">
    <source>
        <dbReference type="ARBA" id="ARBA00010617"/>
    </source>
</evidence>
<gene>
    <name evidence="12" type="primary">LOC106460260</name>
</gene>
<proteinExistence type="inferred from homology"/>
<dbReference type="Pfam" id="PF00067">
    <property type="entry name" value="p450"/>
    <property type="match status" value="2"/>
</dbReference>
<dbReference type="GeneID" id="106460260"/>
<feature type="transmembrane region" description="Helical" evidence="10">
    <location>
        <begin position="6"/>
        <end position="27"/>
    </location>
</feature>
<evidence type="ECO:0000256" key="2">
    <source>
        <dbReference type="ARBA" id="ARBA00022617"/>
    </source>
</evidence>
<feature type="region of interest" description="Disordered" evidence="9">
    <location>
        <begin position="279"/>
        <end position="306"/>
    </location>
</feature>
<dbReference type="InterPro" id="IPR002401">
    <property type="entry name" value="Cyt_P450_E_grp-I"/>
</dbReference>
<evidence type="ECO:0000256" key="6">
    <source>
        <dbReference type="ARBA" id="ARBA00023033"/>
    </source>
</evidence>
<evidence type="ECO:0000313" key="12">
    <source>
        <dbReference type="RefSeq" id="XP_013775400.1"/>
    </source>
</evidence>
<dbReference type="CDD" id="cd11055">
    <property type="entry name" value="CYP3A-like"/>
    <property type="match status" value="1"/>
</dbReference>
<sequence>MDFLGVLSVPNWLIFIVAVLVTGYLYSMRNYGYWKKRGVKEVQDKFPFQNIFQSLKTPLHLLLEERYRSFGKLYGVYEGTKPILVVAEPELIKLITVKDFHVFSDRRVLKLGDSTLDKMLSVQSGEEWKQTRSIISPTFSSGKMKKMAFLIKDTIESLIQNLEEAADKKEVIDCKKFFGAFTMDTIATCAFGTRVDSHKDPNNPFVKNARALFNTNLKLKQIFTLICPTLAGILGIRFISSNIVNFFQSITNQLVEHRQKNKERRNDFLQLLLDAHHSVQEDDEQSQETNSMDSAHGHEDEGKAPAWKPTMRNAWTHEDVVANSFLFFLVGYDTTASALSYAAYSLALNPDCQEKLIQEIDGVWKEHGGINYEQIGKMVYLDCVVSETLRLFSIALLMERVANEDYELGDTGIKISKGTLIQIPVYAIHHDPDYYPQPDVFDPERFLPEKKKDRHPYSYIPFGAGPRNCVGMRFALMEAKLCLAQILRTFRFRACAETREKLDFYIGQGLLQAKKVPLQVEKRADV</sequence>
<protein>
    <submittedName>
        <fullName evidence="12">Cytochrome P450 3A8-like isoform X1</fullName>
    </submittedName>
</protein>
<dbReference type="RefSeq" id="XP_013775400.1">
    <property type="nucleotide sequence ID" value="XM_013919946.2"/>
</dbReference>
<keyword evidence="10" id="KW-0472">Membrane</keyword>